<gene>
    <name evidence="3" type="ORF">F4U95_04825</name>
    <name evidence="2" type="ORF">F4U96_04825</name>
</gene>
<evidence type="ECO:0000256" key="1">
    <source>
        <dbReference type="SAM" id="Phobius"/>
    </source>
</evidence>
<organism evidence="3 4">
    <name type="scientific">Sphingobium limneticum</name>
    <dbReference type="NCBI Taxonomy" id="1007511"/>
    <lineage>
        <taxon>Bacteria</taxon>
        <taxon>Pseudomonadati</taxon>
        <taxon>Pseudomonadota</taxon>
        <taxon>Alphaproteobacteria</taxon>
        <taxon>Sphingomonadales</taxon>
        <taxon>Sphingomonadaceae</taxon>
        <taxon>Sphingobium</taxon>
    </lineage>
</organism>
<accession>A0A5J5I7H3</accession>
<feature type="transmembrane region" description="Helical" evidence="1">
    <location>
        <begin position="467"/>
        <end position="487"/>
    </location>
</feature>
<feature type="transmembrane region" description="Helical" evidence="1">
    <location>
        <begin position="6"/>
        <end position="25"/>
    </location>
</feature>
<feature type="transmembrane region" description="Helical" evidence="1">
    <location>
        <begin position="169"/>
        <end position="199"/>
    </location>
</feature>
<keyword evidence="1" id="KW-1133">Transmembrane helix</keyword>
<reference evidence="4 5" key="1">
    <citation type="submission" date="2019-09" db="EMBL/GenBank/DDBJ databases">
        <authorList>
            <person name="Feng G."/>
        </authorList>
    </citation>
    <scope>NUCLEOTIDE SEQUENCE [LARGE SCALE GENOMIC DNA]</scope>
    <source>
        <strain evidence="3 4">KACC 19283</strain>
        <strain evidence="2 5">KACC 19284</strain>
    </source>
</reference>
<dbReference type="EMBL" id="VYQB01000003">
    <property type="protein sequence ID" value="KAA9019582.1"/>
    <property type="molecule type" value="Genomic_DNA"/>
</dbReference>
<keyword evidence="5" id="KW-1185">Reference proteome</keyword>
<evidence type="ECO:0000313" key="3">
    <source>
        <dbReference type="EMBL" id="KAA9032040.1"/>
    </source>
</evidence>
<keyword evidence="1" id="KW-0472">Membrane</keyword>
<feature type="transmembrane region" description="Helical" evidence="1">
    <location>
        <begin position="337"/>
        <end position="354"/>
    </location>
</feature>
<evidence type="ECO:0000313" key="5">
    <source>
        <dbReference type="Proteomes" id="UP000326364"/>
    </source>
</evidence>
<evidence type="ECO:0000313" key="2">
    <source>
        <dbReference type="EMBL" id="KAA9019582.1"/>
    </source>
</evidence>
<feature type="transmembrane region" description="Helical" evidence="1">
    <location>
        <begin position="211"/>
        <end position="233"/>
    </location>
</feature>
<feature type="transmembrane region" description="Helical" evidence="1">
    <location>
        <begin position="92"/>
        <end position="113"/>
    </location>
</feature>
<feature type="transmembrane region" description="Helical" evidence="1">
    <location>
        <begin position="284"/>
        <end position="302"/>
    </location>
</feature>
<sequence length="524" mass="57604">MKLTYGRYAIIALAALAIMLPNLLWGPGDTDDIHYSLIWTEQFGRAMAAGNLYPRWLPDSFQGLGSPAFYFYPPAPYWLAGGIRATGLPTPFAVTATAAILLALSGMAMHAWLTERHTKPLLGALIYMAAPYHLMDIYVRGAMAESATFVFLPLMALSIARLPQRNGTLLLCLSFAGLLITHLPMAMLTALFLIAPLLIDRLRTDRNVLLPATLAGVLAIGLAAFYLLPALTLQHLISTQWLWSSWHRPTSWSLLAPQPLILLNLGFPAVAVAAMLVALRAPPIWRIIILITGLSSVGLIPLMWDMPLLSQVQFPWRLLAIVEFAAITALLTSRPSILTTGLSAGLILFAYGHWTQMTVRRFSRPIDLVMLSRDLPDAPEYLPAGFDGRPTEKAGRIMDLRQWQHLPRGDIITVDRAGPVMVGRAAFPIWQVEHDGAVIPSAGPIIHFDAPRPGTYRLVRVTLWQESVGRIISLIAALLLAGLYLRFQAISLLSKFPAYSPLSPIDDRTLPGWRGRSRQSGGEA</sequence>
<proteinExistence type="predicted"/>
<evidence type="ECO:0000313" key="4">
    <source>
        <dbReference type="Proteomes" id="UP000325933"/>
    </source>
</evidence>
<dbReference type="Proteomes" id="UP000326364">
    <property type="component" value="Unassembled WGS sequence"/>
</dbReference>
<dbReference type="EMBL" id="VYQA01000003">
    <property type="protein sequence ID" value="KAA9032040.1"/>
    <property type="molecule type" value="Genomic_DNA"/>
</dbReference>
<comment type="caution">
    <text evidence="3">The sequence shown here is derived from an EMBL/GenBank/DDBJ whole genome shotgun (WGS) entry which is preliminary data.</text>
</comment>
<keyword evidence="1" id="KW-0812">Transmembrane</keyword>
<name>A0A5J5I7H3_9SPHN</name>
<protein>
    <submittedName>
        <fullName evidence="3">Integral membrane-like protein</fullName>
    </submittedName>
</protein>
<feature type="transmembrane region" description="Helical" evidence="1">
    <location>
        <begin position="254"/>
        <end position="278"/>
    </location>
</feature>
<dbReference type="RefSeq" id="WP_150424799.1">
    <property type="nucleotide sequence ID" value="NZ_VYQA01000003.1"/>
</dbReference>
<dbReference type="Proteomes" id="UP000325933">
    <property type="component" value="Unassembled WGS sequence"/>
</dbReference>
<dbReference type="AlphaFoldDB" id="A0A5J5I7H3"/>